<dbReference type="Proteomes" id="UP001189429">
    <property type="component" value="Unassembled WGS sequence"/>
</dbReference>
<gene>
    <name evidence="1" type="ORF">PCOR1329_LOCUS48706</name>
</gene>
<accession>A0ABN9UJB9</accession>
<keyword evidence="2" id="KW-1185">Reference proteome</keyword>
<reference evidence="1" key="1">
    <citation type="submission" date="2023-10" db="EMBL/GenBank/DDBJ databases">
        <authorList>
            <person name="Chen Y."/>
            <person name="Shah S."/>
            <person name="Dougan E. K."/>
            <person name="Thang M."/>
            <person name="Chan C."/>
        </authorList>
    </citation>
    <scope>NUCLEOTIDE SEQUENCE [LARGE SCALE GENOMIC DNA]</scope>
</reference>
<dbReference type="EMBL" id="CAUYUJ010015887">
    <property type="protein sequence ID" value="CAK0859288.1"/>
    <property type="molecule type" value="Genomic_DNA"/>
</dbReference>
<comment type="caution">
    <text evidence="1">The sequence shown here is derived from an EMBL/GenBank/DDBJ whole genome shotgun (WGS) entry which is preliminary data.</text>
</comment>
<sequence length="239" mass="26646">MNRCWSSRREGKELEEFQTVTRLGKATRLLSLKNTDCKIVAAMGNSLMKPIIAKSAHHAQNGFLPNWQFIEHVVMMDAQARIVAMTPKELERDPLMMMFDFGNAFPSMCRNFLSQVWRLPSQYLNMVDAIYMFPLAWTILSGTMQVSCWLASGILQGCPWSGALLAAGVDPYHQDLFHRTRHFKQRVIAVCADDVGAVLPIRTDDSPTERCILWCGAPGAPGPQDAEVQDCTAGGGVLR</sequence>
<proteinExistence type="predicted"/>
<organism evidence="1 2">
    <name type="scientific">Prorocentrum cordatum</name>
    <dbReference type="NCBI Taxonomy" id="2364126"/>
    <lineage>
        <taxon>Eukaryota</taxon>
        <taxon>Sar</taxon>
        <taxon>Alveolata</taxon>
        <taxon>Dinophyceae</taxon>
        <taxon>Prorocentrales</taxon>
        <taxon>Prorocentraceae</taxon>
        <taxon>Prorocentrum</taxon>
    </lineage>
</organism>
<evidence type="ECO:0000313" key="2">
    <source>
        <dbReference type="Proteomes" id="UP001189429"/>
    </source>
</evidence>
<evidence type="ECO:0000313" key="1">
    <source>
        <dbReference type="EMBL" id="CAK0859288.1"/>
    </source>
</evidence>
<protein>
    <submittedName>
        <fullName evidence="1">Uncharacterized protein</fullName>
    </submittedName>
</protein>
<name>A0ABN9UJB9_9DINO</name>